<dbReference type="AlphaFoldDB" id="A0AAD8G8C0"/>
<feature type="compositionally biased region" description="Basic residues" evidence="1">
    <location>
        <begin position="66"/>
        <end position="77"/>
    </location>
</feature>
<dbReference type="PANTHER" id="PTHR14554">
    <property type="entry name" value="GENE, 49416-RELATED"/>
    <property type="match status" value="1"/>
</dbReference>
<evidence type="ECO:0000256" key="1">
    <source>
        <dbReference type="SAM" id="MobiDB-lite"/>
    </source>
</evidence>
<evidence type="ECO:0008006" key="4">
    <source>
        <dbReference type="Google" id="ProtNLM"/>
    </source>
</evidence>
<evidence type="ECO:0000313" key="3">
    <source>
        <dbReference type="Proteomes" id="UP001230051"/>
    </source>
</evidence>
<gene>
    <name evidence="2" type="ORF">AOXY_G9654</name>
</gene>
<sequence>MPPPSGKINRPKTELGKNLFKRRRVLKKNKRKPHKIVGAIVDKELITIHHLKKRRSSARANITLSGKKKQKLKKQLRHMQQEKAAMDVEVAPKVRKQISSVKKVNVASTREEKKSKTLQDVEMDEDMD</sequence>
<evidence type="ECO:0000313" key="2">
    <source>
        <dbReference type="EMBL" id="KAK1168784.1"/>
    </source>
</evidence>
<dbReference type="PANTHER" id="PTHR14554:SF1">
    <property type="entry name" value="CHROMOSOME 11 OPEN READING FRAME 98"/>
    <property type="match status" value="1"/>
</dbReference>
<organism evidence="2 3">
    <name type="scientific">Acipenser oxyrinchus oxyrinchus</name>
    <dbReference type="NCBI Taxonomy" id="40147"/>
    <lineage>
        <taxon>Eukaryota</taxon>
        <taxon>Metazoa</taxon>
        <taxon>Chordata</taxon>
        <taxon>Craniata</taxon>
        <taxon>Vertebrata</taxon>
        <taxon>Euteleostomi</taxon>
        <taxon>Actinopterygii</taxon>
        <taxon>Chondrostei</taxon>
        <taxon>Acipenseriformes</taxon>
        <taxon>Acipenseridae</taxon>
        <taxon>Acipenser</taxon>
    </lineage>
</organism>
<feature type="compositionally biased region" description="Basic and acidic residues" evidence="1">
    <location>
        <begin position="109"/>
        <end position="119"/>
    </location>
</feature>
<reference evidence="2" key="1">
    <citation type="submission" date="2022-02" db="EMBL/GenBank/DDBJ databases">
        <title>Atlantic sturgeon de novo genome assembly.</title>
        <authorList>
            <person name="Stock M."/>
            <person name="Klopp C."/>
            <person name="Guiguen Y."/>
            <person name="Cabau C."/>
            <person name="Parinello H."/>
            <person name="Santidrian Yebra-Pimentel E."/>
            <person name="Kuhl H."/>
            <person name="Dirks R.P."/>
            <person name="Guessner J."/>
            <person name="Wuertz S."/>
            <person name="Du K."/>
            <person name="Schartl M."/>
        </authorList>
    </citation>
    <scope>NUCLEOTIDE SEQUENCE</scope>
    <source>
        <strain evidence="2">STURGEONOMICS-FGT-2020</strain>
        <tissue evidence="2">Whole blood</tissue>
    </source>
</reference>
<proteinExistence type="predicted"/>
<feature type="region of interest" description="Disordered" evidence="1">
    <location>
        <begin position="1"/>
        <end position="32"/>
    </location>
</feature>
<feature type="region of interest" description="Disordered" evidence="1">
    <location>
        <begin position="102"/>
        <end position="128"/>
    </location>
</feature>
<feature type="region of interest" description="Disordered" evidence="1">
    <location>
        <begin position="57"/>
        <end position="86"/>
    </location>
</feature>
<dbReference type="EMBL" id="JAGXEW010000008">
    <property type="protein sequence ID" value="KAK1168784.1"/>
    <property type="molecule type" value="Genomic_DNA"/>
</dbReference>
<feature type="compositionally biased region" description="Basic residues" evidence="1">
    <location>
        <begin position="19"/>
        <end position="32"/>
    </location>
</feature>
<comment type="caution">
    <text evidence="2">The sequence shown here is derived from an EMBL/GenBank/DDBJ whole genome shotgun (WGS) entry which is preliminary data.</text>
</comment>
<dbReference type="Proteomes" id="UP001230051">
    <property type="component" value="Unassembled WGS sequence"/>
</dbReference>
<accession>A0AAD8G8C0</accession>
<keyword evidence="3" id="KW-1185">Reference proteome</keyword>
<dbReference type="InterPro" id="IPR037691">
    <property type="entry name" value="C11orf98"/>
</dbReference>
<dbReference type="Pfam" id="PF17719">
    <property type="entry name" value="DUF5564"/>
    <property type="match status" value="1"/>
</dbReference>
<name>A0AAD8G8C0_ACIOX</name>
<protein>
    <recommendedName>
        <fullName evidence="4">LBH domain containing 1</fullName>
    </recommendedName>
</protein>